<evidence type="ECO:0000256" key="2">
    <source>
        <dbReference type="ARBA" id="ARBA00023163"/>
    </source>
</evidence>
<feature type="region of interest" description="Disordered" evidence="4">
    <location>
        <begin position="55"/>
        <end position="80"/>
    </location>
</feature>
<dbReference type="Proteomes" id="UP000030681">
    <property type="component" value="Unassembled WGS sequence"/>
</dbReference>
<reference evidence="5 6" key="1">
    <citation type="submission" date="2013-02" db="EMBL/GenBank/DDBJ databases">
        <title>The Genome Sequence of Plasmodium vinckei vinckei.</title>
        <authorList>
            <consortium name="The Broad Institute Genome Sequencing Platform"/>
            <consortium name="The Broad Institute Genome Sequencing Center for Infectious Disease"/>
            <person name="Neafsey D."/>
            <person name="Cheeseman I."/>
            <person name="Volkman S."/>
            <person name="Adams J."/>
            <person name="Walker B."/>
            <person name="Young S.K."/>
            <person name="Zeng Q."/>
            <person name="Gargeya S."/>
            <person name="Fitzgerald M."/>
            <person name="Haas B."/>
            <person name="Abouelleil A."/>
            <person name="Alvarado L."/>
            <person name="Arachchi H.M."/>
            <person name="Berlin A.M."/>
            <person name="Chapman S.B."/>
            <person name="Dewar J."/>
            <person name="Goldberg J."/>
            <person name="Griggs A."/>
            <person name="Gujja S."/>
            <person name="Hansen M."/>
            <person name="Howarth C."/>
            <person name="Imamovic A."/>
            <person name="Larimer J."/>
            <person name="McCowan C."/>
            <person name="Murphy C."/>
            <person name="Neiman D."/>
            <person name="Pearson M."/>
            <person name="Priest M."/>
            <person name="Roberts A."/>
            <person name="Saif S."/>
            <person name="Shea T."/>
            <person name="Sisk P."/>
            <person name="Sykes S."/>
            <person name="Wortman J."/>
            <person name="Nusbaum C."/>
            <person name="Birren B."/>
        </authorList>
    </citation>
    <scope>NUCLEOTIDE SEQUENCE [LARGE SCALE GENOMIC DNA]</scope>
    <source>
        <strain evidence="6">vinckei</strain>
    </source>
</reference>
<evidence type="ECO:0008006" key="7">
    <source>
        <dbReference type="Google" id="ProtNLM"/>
    </source>
</evidence>
<protein>
    <recommendedName>
        <fullName evidence="7">Amine oxidase domain-containing protein</fullName>
    </recommendedName>
</protein>
<evidence type="ECO:0000256" key="4">
    <source>
        <dbReference type="SAM" id="MobiDB-lite"/>
    </source>
</evidence>
<dbReference type="AlphaFoldDB" id="A0A081ICY2"/>
<dbReference type="EMBL" id="KL446951">
    <property type="protein sequence ID" value="KEG01540.1"/>
    <property type="molecule type" value="Genomic_DNA"/>
</dbReference>
<comment type="subcellular location">
    <subcellularLocation>
        <location evidence="1">Nucleus</location>
    </subcellularLocation>
</comment>
<accession>A0A081ICY2</accession>
<gene>
    <name evidence="5" type="ORF">YYE_03638</name>
</gene>
<keyword evidence="2" id="KW-0804">Transcription</keyword>
<sequence length="641" mass="75726">MSLLKDQYLEEVNKRIIDSTIKKCSKFYNVRILEAIKIRWLKIYEQKLKNMNSSMDNTNENIEDKNKNQTNNDFDEDEFEDAEVDEKQIADFSDHEDENDEELNDLDDVSISDLSDVDPPTNNVIVAISEKISKPCGRRNANNNWKIKLKGGLMKVDGKEMFFRNITSLICRMDNLVGGGTDSLCLSYYLQKKKVNIKLLTVNKKCNLINTHYYKSNIIEGGIYYSFTLNNKFDSFFSLIKDLNMEPQIVERNKYSNNISYLSENGKFYKINKYLFRIIFFILKDYFFRSSINIEKDELLSEFLSKNVDKKLCKSLITPYLDYHFGYSSEHVLMNSYFPDFVKSVHKNKSILKAIISSNNNHKNNEPSNNSNGTLKNKIIFRFKDGNVALTNKLREYLDQCDNMQRIENTRNFKIEQKGKRIKVNVGRESIKCSEVIFCLNPFELRNLLKKKNIKINNKNSMIKYLFKFRPKKIMIVNVCYKKNVLPFSHTLESLLLIKKNSENKLTSLLYDNNIFPQFAQNEAHIKSLHQTLETRLRFTASEQDEEKLKLQIFAFLKNVLNIKETPDLVIIEPHIVFPFDEMVDKNFKKLIQQKNKKIKIFWDFAFFKNMEFCLSRTKIFCDNLEQERYKNRTYTTILFK</sequence>
<evidence type="ECO:0000256" key="1">
    <source>
        <dbReference type="ARBA" id="ARBA00004123"/>
    </source>
</evidence>
<dbReference type="InterPro" id="IPR036188">
    <property type="entry name" value="FAD/NAD-bd_sf"/>
</dbReference>
<evidence type="ECO:0000313" key="6">
    <source>
        <dbReference type="Proteomes" id="UP000030681"/>
    </source>
</evidence>
<dbReference type="SUPFAM" id="SSF51905">
    <property type="entry name" value="FAD/NAD(P)-binding domain"/>
    <property type="match status" value="1"/>
</dbReference>
<dbReference type="Gene3D" id="3.50.50.60">
    <property type="entry name" value="FAD/NAD(P)-binding domain"/>
    <property type="match status" value="1"/>
</dbReference>
<name>A0A081ICY2_PLAVN</name>
<evidence type="ECO:0000256" key="3">
    <source>
        <dbReference type="ARBA" id="ARBA00023242"/>
    </source>
</evidence>
<organism evidence="5 6">
    <name type="scientific">Plasmodium vinckei vinckei</name>
    <dbReference type="NCBI Taxonomy" id="54757"/>
    <lineage>
        <taxon>Eukaryota</taxon>
        <taxon>Sar</taxon>
        <taxon>Alveolata</taxon>
        <taxon>Apicomplexa</taxon>
        <taxon>Aconoidasida</taxon>
        <taxon>Haemosporida</taxon>
        <taxon>Plasmodiidae</taxon>
        <taxon>Plasmodium</taxon>
        <taxon>Plasmodium (Vinckeia)</taxon>
    </lineage>
</organism>
<dbReference type="Gene3D" id="2.30.18.10">
    <property type="entry name" value="Transcription factor IIA (TFIIA), beta-barrel domain"/>
    <property type="match status" value="1"/>
</dbReference>
<evidence type="ECO:0000313" key="5">
    <source>
        <dbReference type="EMBL" id="KEG01540.1"/>
    </source>
</evidence>
<dbReference type="GO" id="GO:0005672">
    <property type="term" value="C:transcription factor TFIIA complex"/>
    <property type="evidence" value="ECO:0007669"/>
    <property type="project" value="InterPro"/>
</dbReference>
<dbReference type="InterPro" id="IPR009088">
    <property type="entry name" value="TFIIA_b-brl"/>
</dbReference>
<keyword evidence="3" id="KW-0539">Nucleus</keyword>
<dbReference type="GO" id="GO:0006367">
    <property type="term" value="P:transcription initiation at RNA polymerase II promoter"/>
    <property type="evidence" value="ECO:0007669"/>
    <property type="project" value="InterPro"/>
</dbReference>
<dbReference type="SUPFAM" id="SSF50784">
    <property type="entry name" value="Transcription factor IIA (TFIIA), beta-barrel domain"/>
    <property type="match status" value="1"/>
</dbReference>
<proteinExistence type="predicted"/>